<accession>A0A4S8JVE1</accession>
<organism evidence="18 19">
    <name type="scientific">Musa balbisiana</name>
    <name type="common">Banana</name>
    <dbReference type="NCBI Taxonomy" id="52838"/>
    <lineage>
        <taxon>Eukaryota</taxon>
        <taxon>Viridiplantae</taxon>
        <taxon>Streptophyta</taxon>
        <taxon>Embryophyta</taxon>
        <taxon>Tracheophyta</taxon>
        <taxon>Spermatophyta</taxon>
        <taxon>Magnoliopsida</taxon>
        <taxon>Liliopsida</taxon>
        <taxon>Zingiberales</taxon>
        <taxon>Musaceae</taxon>
        <taxon>Musa</taxon>
    </lineage>
</organism>
<feature type="transmembrane region" description="Helical" evidence="16">
    <location>
        <begin position="358"/>
        <end position="383"/>
    </location>
</feature>
<dbReference type="PRINTS" id="PR00019">
    <property type="entry name" value="LEURICHRPT"/>
</dbReference>
<dbReference type="InterPro" id="IPR032675">
    <property type="entry name" value="LRR_dom_sf"/>
</dbReference>
<proteinExistence type="predicted"/>
<keyword evidence="19" id="KW-1185">Reference proteome</keyword>
<keyword evidence="3" id="KW-0723">Serine/threonine-protein kinase</keyword>
<dbReference type="PANTHER" id="PTHR48006:SF73">
    <property type="entry name" value="PROTEIN KINASE DOMAIN-CONTAINING PROTEIN"/>
    <property type="match status" value="1"/>
</dbReference>
<evidence type="ECO:0000256" key="1">
    <source>
        <dbReference type="ARBA" id="ARBA00004479"/>
    </source>
</evidence>
<comment type="catalytic activity">
    <reaction evidence="14">
        <text>L-threonyl-[protein] + ATP = O-phospho-L-threonyl-[protein] + ADP + H(+)</text>
        <dbReference type="Rhea" id="RHEA:46608"/>
        <dbReference type="Rhea" id="RHEA-COMP:11060"/>
        <dbReference type="Rhea" id="RHEA-COMP:11605"/>
        <dbReference type="ChEBI" id="CHEBI:15378"/>
        <dbReference type="ChEBI" id="CHEBI:30013"/>
        <dbReference type="ChEBI" id="CHEBI:30616"/>
        <dbReference type="ChEBI" id="CHEBI:61977"/>
        <dbReference type="ChEBI" id="CHEBI:456216"/>
        <dbReference type="EC" id="2.7.11.1"/>
    </reaction>
</comment>
<keyword evidence="6 16" id="KW-0812">Transmembrane</keyword>
<keyword evidence="7" id="KW-0732">Signal</keyword>
<evidence type="ECO:0000256" key="10">
    <source>
        <dbReference type="ARBA" id="ARBA00022989"/>
    </source>
</evidence>
<dbReference type="InterPro" id="IPR000719">
    <property type="entry name" value="Prot_kinase_dom"/>
</dbReference>
<dbReference type="InterPro" id="IPR001611">
    <property type="entry name" value="Leu-rich_rpt"/>
</dbReference>
<protein>
    <recommendedName>
        <fullName evidence="2">non-specific serine/threonine protein kinase</fullName>
        <ecNumber evidence="2">2.7.11.1</ecNumber>
    </recommendedName>
</protein>
<evidence type="ECO:0000256" key="14">
    <source>
        <dbReference type="ARBA" id="ARBA00047899"/>
    </source>
</evidence>
<dbReference type="InterPro" id="IPR011009">
    <property type="entry name" value="Kinase-like_dom_sf"/>
</dbReference>
<keyword evidence="13" id="KW-0325">Glycoprotein</keyword>
<dbReference type="InterPro" id="IPR001245">
    <property type="entry name" value="Ser-Thr/Tyr_kinase_cat_dom"/>
</dbReference>
<evidence type="ECO:0000259" key="17">
    <source>
        <dbReference type="PROSITE" id="PS50011"/>
    </source>
</evidence>
<dbReference type="Gene3D" id="3.80.10.10">
    <property type="entry name" value="Ribonuclease Inhibitor"/>
    <property type="match status" value="2"/>
</dbReference>
<dbReference type="FunFam" id="3.80.10.10:FF:000673">
    <property type="entry name" value="Probable LRR receptor-like serine/threonine-protein kinase At2g02780"/>
    <property type="match status" value="1"/>
</dbReference>
<dbReference type="EC" id="2.7.11.1" evidence="2"/>
<dbReference type="Gene3D" id="3.30.200.20">
    <property type="entry name" value="Phosphorylase Kinase, domain 1"/>
    <property type="match status" value="1"/>
</dbReference>
<dbReference type="Proteomes" id="UP000317650">
    <property type="component" value="Chromosome 5"/>
</dbReference>
<evidence type="ECO:0000256" key="6">
    <source>
        <dbReference type="ARBA" id="ARBA00022692"/>
    </source>
</evidence>
<dbReference type="SUPFAM" id="SSF56112">
    <property type="entry name" value="Protein kinase-like (PK-like)"/>
    <property type="match status" value="1"/>
</dbReference>
<evidence type="ECO:0000256" key="9">
    <source>
        <dbReference type="ARBA" id="ARBA00022777"/>
    </source>
</evidence>
<gene>
    <name evidence="18" type="ORF">C4D60_Mb05t11440</name>
</gene>
<dbReference type="InterPro" id="IPR051824">
    <property type="entry name" value="LRR_Rcpt-Like_S/T_Kinase"/>
</dbReference>
<dbReference type="AlphaFoldDB" id="A0A4S8JVE1"/>
<evidence type="ECO:0000256" key="4">
    <source>
        <dbReference type="ARBA" id="ARBA00022614"/>
    </source>
</evidence>
<dbReference type="PANTHER" id="PTHR48006">
    <property type="entry name" value="LEUCINE-RICH REPEAT-CONTAINING PROTEIN DDB_G0281931-RELATED"/>
    <property type="match status" value="1"/>
</dbReference>
<dbReference type="GO" id="GO:0016020">
    <property type="term" value="C:membrane"/>
    <property type="evidence" value="ECO:0007669"/>
    <property type="project" value="UniProtKB-SubCell"/>
</dbReference>
<evidence type="ECO:0000256" key="8">
    <source>
        <dbReference type="ARBA" id="ARBA00022737"/>
    </source>
</evidence>
<reference evidence="18 19" key="1">
    <citation type="journal article" date="2019" name="Nat. Plants">
        <title>Genome sequencing of Musa balbisiana reveals subgenome evolution and function divergence in polyploid bananas.</title>
        <authorList>
            <person name="Yao X."/>
        </authorList>
    </citation>
    <scope>NUCLEOTIDE SEQUENCE [LARGE SCALE GENOMIC DNA]</scope>
    <source>
        <strain evidence="19">cv. DH-PKW</strain>
        <tissue evidence="18">Leaves</tissue>
    </source>
</reference>
<evidence type="ECO:0000256" key="11">
    <source>
        <dbReference type="ARBA" id="ARBA00023136"/>
    </source>
</evidence>
<comment type="catalytic activity">
    <reaction evidence="15">
        <text>L-seryl-[protein] + ATP = O-phospho-L-seryl-[protein] + ADP + H(+)</text>
        <dbReference type="Rhea" id="RHEA:17989"/>
        <dbReference type="Rhea" id="RHEA-COMP:9863"/>
        <dbReference type="Rhea" id="RHEA-COMP:11604"/>
        <dbReference type="ChEBI" id="CHEBI:15378"/>
        <dbReference type="ChEBI" id="CHEBI:29999"/>
        <dbReference type="ChEBI" id="CHEBI:30616"/>
        <dbReference type="ChEBI" id="CHEBI:83421"/>
        <dbReference type="ChEBI" id="CHEBI:456216"/>
        <dbReference type="EC" id="2.7.11.1"/>
    </reaction>
</comment>
<evidence type="ECO:0000256" key="16">
    <source>
        <dbReference type="SAM" id="Phobius"/>
    </source>
</evidence>
<dbReference type="PROSITE" id="PS50011">
    <property type="entry name" value="PROTEIN_KINASE_DOM"/>
    <property type="match status" value="1"/>
</dbReference>
<dbReference type="SUPFAM" id="SSF52058">
    <property type="entry name" value="L domain-like"/>
    <property type="match status" value="1"/>
</dbReference>
<keyword evidence="11 16" id="KW-0472">Membrane</keyword>
<keyword evidence="10 16" id="KW-1133">Transmembrane helix</keyword>
<comment type="subcellular location">
    <subcellularLocation>
        <location evidence="1">Membrane</location>
        <topology evidence="1">Single-pass type I membrane protein</topology>
    </subcellularLocation>
</comment>
<name>A0A4S8JVE1_MUSBA</name>
<dbReference type="Pfam" id="PF00560">
    <property type="entry name" value="LRR_1"/>
    <property type="match status" value="4"/>
</dbReference>
<comment type="caution">
    <text evidence="18">The sequence shown here is derived from an EMBL/GenBank/DDBJ whole genome shotgun (WGS) entry which is preliminary data.</text>
</comment>
<keyword evidence="8" id="KW-0677">Repeat</keyword>
<feature type="domain" description="Protein kinase" evidence="17">
    <location>
        <begin position="449"/>
        <end position="730"/>
    </location>
</feature>
<evidence type="ECO:0000256" key="13">
    <source>
        <dbReference type="ARBA" id="ARBA00023180"/>
    </source>
</evidence>
<evidence type="ECO:0000256" key="12">
    <source>
        <dbReference type="ARBA" id="ARBA00023170"/>
    </source>
</evidence>
<evidence type="ECO:0000256" key="15">
    <source>
        <dbReference type="ARBA" id="ARBA00048679"/>
    </source>
</evidence>
<evidence type="ECO:0000256" key="5">
    <source>
        <dbReference type="ARBA" id="ARBA00022679"/>
    </source>
</evidence>
<keyword evidence="4" id="KW-0433">Leucine-rich repeat</keyword>
<evidence type="ECO:0000256" key="7">
    <source>
        <dbReference type="ARBA" id="ARBA00022729"/>
    </source>
</evidence>
<keyword evidence="5" id="KW-0808">Transferase</keyword>
<sequence length="748" mass="81068">MRAFSKMGILAHPKANSFPDLCIVSITAVSVVFFLCFPSVAQPLSPSQSKALLRLQRLLEYPPPLAGWSNATAFCYLPPSPSLSISCSGGRVTELSIVGDASRPLSANFSSDSFFTTLSRLPDLTTLSLVSLGLRGPLPAKVDRFSSLQVLNLSSNYFSGVIPPEISNITSLQNLVLSRNSFNGTVPDLHPLTALLQLDLSGNRLGPDFPSLSSSLVTLLLNNNSFRDELPDSLASLDHLQKLDLSSNQLNGWIPAFLFSLSSVQYLDLSENRLTGELPANLSCSNQLGYADISNNLIVGRLPSCIQSNSSTRVVLSSGNCLNSGDFGFQHPNSYCNQGALAAVLPSANKISGSKSNLGLIFAIVGGVIAGAVLVGLLVFLIFKKQRPEDRESNNIFSTPSAGKSLVQVASRSPAEARHMSHAIRIGTLGQTPYRVFSMEELEDATNSFDPSNLIEDRPQAQSYKGWLQDGSWVVIRHLKLRQKLSRRSLLQYMDIISKLRHHHLVSIVGHCIASGPDGGNTMDSVFLVSEHITNGNLRDHLGEWRNREMMTWPQRVSAVIGVARGIQFLHTVTVPGITGNDLNIENILLDQTLTAKISNYNLPILPNLKSNKGGSESPLTGTVDKGHLSSIGTVANGEKEDIYQLGLILLELITGKSTGSRSELDSLRAKFQKILADNPANLKGLADPAIRGSFALNSLRTVVEVSLSCISKDPKQRPSIDDILWNLQYSVQVQDGWGSSENLSFQM</sequence>
<dbReference type="STRING" id="52838.A0A4S8JVE1"/>
<dbReference type="GO" id="GO:0005524">
    <property type="term" value="F:ATP binding"/>
    <property type="evidence" value="ECO:0007669"/>
    <property type="project" value="InterPro"/>
</dbReference>
<evidence type="ECO:0000256" key="2">
    <source>
        <dbReference type="ARBA" id="ARBA00012513"/>
    </source>
</evidence>
<dbReference type="CDD" id="cd12087">
    <property type="entry name" value="TM_EGFR-like"/>
    <property type="match status" value="1"/>
</dbReference>
<keyword evidence="9" id="KW-0418">Kinase</keyword>
<dbReference type="GO" id="GO:0004674">
    <property type="term" value="F:protein serine/threonine kinase activity"/>
    <property type="evidence" value="ECO:0007669"/>
    <property type="project" value="UniProtKB-KW"/>
</dbReference>
<evidence type="ECO:0000313" key="19">
    <source>
        <dbReference type="Proteomes" id="UP000317650"/>
    </source>
</evidence>
<dbReference type="EMBL" id="PYDT01000003">
    <property type="protein sequence ID" value="THU66180.1"/>
    <property type="molecule type" value="Genomic_DNA"/>
</dbReference>
<dbReference type="FunFam" id="1.10.510.10:FF:000431">
    <property type="entry name" value="Putative inactive leucine-rich repeat receptor-like protein kinase"/>
    <property type="match status" value="1"/>
</dbReference>
<dbReference type="Pfam" id="PF07714">
    <property type="entry name" value="PK_Tyr_Ser-Thr"/>
    <property type="match status" value="1"/>
</dbReference>
<dbReference type="Gene3D" id="1.10.510.10">
    <property type="entry name" value="Transferase(Phosphotransferase) domain 1"/>
    <property type="match status" value="1"/>
</dbReference>
<evidence type="ECO:0000256" key="3">
    <source>
        <dbReference type="ARBA" id="ARBA00022527"/>
    </source>
</evidence>
<dbReference type="FunFam" id="3.80.10.10:FF:000380">
    <property type="entry name" value="Putative inactive leucine-rich repeat receptor-like protein kinase"/>
    <property type="match status" value="1"/>
</dbReference>
<evidence type="ECO:0000313" key="18">
    <source>
        <dbReference type="EMBL" id="THU66180.1"/>
    </source>
</evidence>
<keyword evidence="12" id="KW-0675">Receptor</keyword>